<proteinExistence type="predicted"/>
<dbReference type="EMBL" id="JNOM01000019">
    <property type="protein sequence ID" value="KNG90128.1"/>
    <property type="molecule type" value="Genomic_DNA"/>
</dbReference>
<keyword evidence="2" id="KW-1185">Reference proteome</keyword>
<accession>A0A0L1JFH1</accession>
<dbReference type="Proteomes" id="UP000037505">
    <property type="component" value="Unassembled WGS sequence"/>
</dbReference>
<gene>
    <name evidence="1" type="ORF">ANOM_002108</name>
</gene>
<evidence type="ECO:0000313" key="1">
    <source>
        <dbReference type="EMBL" id="KNG90128.1"/>
    </source>
</evidence>
<reference evidence="1 2" key="1">
    <citation type="submission" date="2014-06" db="EMBL/GenBank/DDBJ databases">
        <title>The Genome of the Aflatoxigenic Filamentous Fungus Aspergillus nomius.</title>
        <authorList>
            <person name="Moore M.G."/>
            <person name="Shannon B.M."/>
            <person name="Brian M.M."/>
        </authorList>
    </citation>
    <scope>NUCLEOTIDE SEQUENCE [LARGE SCALE GENOMIC DNA]</scope>
    <source>
        <strain evidence="1 2">NRRL 13137</strain>
    </source>
</reference>
<dbReference type="GeneID" id="26803912"/>
<evidence type="ECO:0000313" key="2">
    <source>
        <dbReference type="Proteomes" id="UP000037505"/>
    </source>
</evidence>
<name>A0A0L1JFH1_ASPN3</name>
<dbReference type="OrthoDB" id="1739143at2759"/>
<dbReference type="RefSeq" id="XP_015411051.1">
    <property type="nucleotide sequence ID" value="XM_015547365.1"/>
</dbReference>
<protein>
    <submittedName>
        <fullName evidence="1">Uncharacterized protein</fullName>
    </submittedName>
</protein>
<organism evidence="1 2">
    <name type="scientific">Aspergillus nomiae NRRL (strain ATCC 15546 / NRRL 13137 / CBS 260.88 / M93)</name>
    <dbReference type="NCBI Taxonomy" id="1509407"/>
    <lineage>
        <taxon>Eukaryota</taxon>
        <taxon>Fungi</taxon>
        <taxon>Dikarya</taxon>
        <taxon>Ascomycota</taxon>
        <taxon>Pezizomycotina</taxon>
        <taxon>Eurotiomycetes</taxon>
        <taxon>Eurotiomycetidae</taxon>
        <taxon>Eurotiales</taxon>
        <taxon>Aspergillaceae</taxon>
        <taxon>Aspergillus</taxon>
        <taxon>Aspergillus subgen. Circumdati</taxon>
    </lineage>
</organism>
<comment type="caution">
    <text evidence="1">The sequence shown here is derived from an EMBL/GenBank/DDBJ whole genome shotgun (WGS) entry which is preliminary data.</text>
</comment>
<sequence length="130" mass="14531">MSTTYQLFDLDYNIYVIRDDVVELPVDAFSEVMLGMLLPKMNLKVISLDEALQALESSHSNILASLISTLLTAQARILGLDFDLSTQGSKVWIWWIGLPLVANANITRDPAHFGVQARQEISTWTTLFAC</sequence>
<dbReference type="AlphaFoldDB" id="A0A0L1JFH1"/>